<dbReference type="EMBL" id="BAABHS010000001">
    <property type="protein sequence ID" value="GAA4944715.1"/>
    <property type="molecule type" value="Genomic_DNA"/>
</dbReference>
<feature type="domain" description="AMP-binding enzyme C-terminal" evidence="3">
    <location>
        <begin position="425"/>
        <end position="500"/>
    </location>
</feature>
<keyword evidence="4" id="KW-0436">Ligase</keyword>
<evidence type="ECO:0000259" key="3">
    <source>
        <dbReference type="Pfam" id="PF13193"/>
    </source>
</evidence>
<dbReference type="PANTHER" id="PTHR43767:SF1">
    <property type="entry name" value="NONRIBOSOMAL PEPTIDE SYNTHASE PES1 (EUROFUNG)-RELATED"/>
    <property type="match status" value="1"/>
</dbReference>
<organism evidence="4 5">
    <name type="scientific">Yinghuangia aomiensis</name>
    <dbReference type="NCBI Taxonomy" id="676205"/>
    <lineage>
        <taxon>Bacteria</taxon>
        <taxon>Bacillati</taxon>
        <taxon>Actinomycetota</taxon>
        <taxon>Actinomycetes</taxon>
        <taxon>Kitasatosporales</taxon>
        <taxon>Streptomycetaceae</taxon>
        <taxon>Yinghuangia</taxon>
    </lineage>
</organism>
<feature type="region of interest" description="Disordered" evidence="1">
    <location>
        <begin position="512"/>
        <end position="553"/>
    </location>
</feature>
<dbReference type="InterPro" id="IPR050237">
    <property type="entry name" value="ATP-dep_AMP-bd_enzyme"/>
</dbReference>
<sequence>MGITQPLHREAQQNPDKVAFVEGDTTVTFREFRDRTALAAGVLRGLGVGTGDRVAILSLNSVRYLELLVGTVWTGGVVNPVNIRWSPAEIAYSLDDSGTQLLFVDDVFAAMVPKLRELSRDLATVVHMGNGPTPDGTLAYRQLLATAEPVVDVGRTGDELAGIFYTGGTTGFPKGVMLSHTNLLTSAYGGLVATAGLRAGDDAVSLHAAPLFHIAGVGTWLIASLLGMRQVMLPFFEPKAVMEAIQDRRASEVFLVPTMVQMVLDHPDFEKYDLTSLRFLTYGASPISAALLDRTRAALPGARLCQAYGQTELSPLATLLMPADHEAGNAKRLRSAGRPLAHTEVVIVDADDVECPRGAVGEIAARGAHVMLGYWNRPEETAAALRGGWMHTGDLGFMDEDGYVTVVDRLKDMIVTGAENVYSAEVENAIGAHPAVASCAVIGVPDARWGERVHAVVVLHPGAVLSEDDIRTHTRGLIAGYKCPRSVEFVTELPLTAAGKVAKTVLREHADDGGTGIAGPGGSAAAETATAATAAAPAEDTHTSAQPTEEGAS</sequence>
<dbReference type="RefSeq" id="WP_345673123.1">
    <property type="nucleotide sequence ID" value="NZ_BAABHS010000001.1"/>
</dbReference>
<accession>A0ABP9GIZ5</accession>
<dbReference type="InterPro" id="IPR025110">
    <property type="entry name" value="AMP-bd_C"/>
</dbReference>
<feature type="compositionally biased region" description="Low complexity" evidence="1">
    <location>
        <begin position="523"/>
        <end position="538"/>
    </location>
</feature>
<dbReference type="InterPro" id="IPR020845">
    <property type="entry name" value="AMP-binding_CS"/>
</dbReference>
<feature type="compositionally biased region" description="Gly residues" evidence="1">
    <location>
        <begin position="513"/>
        <end position="522"/>
    </location>
</feature>
<comment type="caution">
    <text evidence="4">The sequence shown here is derived from an EMBL/GenBank/DDBJ whole genome shotgun (WGS) entry which is preliminary data.</text>
</comment>
<dbReference type="Proteomes" id="UP001500466">
    <property type="component" value="Unassembled WGS sequence"/>
</dbReference>
<name>A0ABP9GIZ5_9ACTN</name>
<dbReference type="InterPro" id="IPR042099">
    <property type="entry name" value="ANL_N_sf"/>
</dbReference>
<protein>
    <submittedName>
        <fullName evidence="4">Long-chain fatty acid--CoA ligase</fullName>
    </submittedName>
</protein>
<proteinExistence type="predicted"/>
<evidence type="ECO:0000313" key="4">
    <source>
        <dbReference type="EMBL" id="GAA4944715.1"/>
    </source>
</evidence>
<feature type="domain" description="AMP-dependent synthetase/ligase" evidence="2">
    <location>
        <begin position="8"/>
        <end position="375"/>
    </location>
</feature>
<dbReference type="Gene3D" id="3.30.300.30">
    <property type="match status" value="1"/>
</dbReference>
<dbReference type="GO" id="GO:0016874">
    <property type="term" value="F:ligase activity"/>
    <property type="evidence" value="ECO:0007669"/>
    <property type="project" value="UniProtKB-KW"/>
</dbReference>
<gene>
    <name evidence="4" type="ORF">GCM10023205_00380</name>
</gene>
<keyword evidence="5" id="KW-1185">Reference proteome</keyword>
<reference evidence="5" key="1">
    <citation type="journal article" date="2019" name="Int. J. Syst. Evol. Microbiol.">
        <title>The Global Catalogue of Microorganisms (GCM) 10K type strain sequencing project: providing services to taxonomists for standard genome sequencing and annotation.</title>
        <authorList>
            <consortium name="The Broad Institute Genomics Platform"/>
            <consortium name="The Broad Institute Genome Sequencing Center for Infectious Disease"/>
            <person name="Wu L."/>
            <person name="Ma J."/>
        </authorList>
    </citation>
    <scope>NUCLEOTIDE SEQUENCE [LARGE SCALE GENOMIC DNA]</scope>
    <source>
        <strain evidence="5">JCM 17986</strain>
    </source>
</reference>
<dbReference type="PANTHER" id="PTHR43767">
    <property type="entry name" value="LONG-CHAIN-FATTY-ACID--COA LIGASE"/>
    <property type="match status" value="1"/>
</dbReference>
<dbReference type="Gene3D" id="3.40.50.12780">
    <property type="entry name" value="N-terminal domain of ligase-like"/>
    <property type="match status" value="1"/>
</dbReference>
<dbReference type="PROSITE" id="PS00455">
    <property type="entry name" value="AMP_BINDING"/>
    <property type="match status" value="1"/>
</dbReference>
<dbReference type="InterPro" id="IPR000873">
    <property type="entry name" value="AMP-dep_synth/lig_dom"/>
</dbReference>
<evidence type="ECO:0000256" key="1">
    <source>
        <dbReference type="SAM" id="MobiDB-lite"/>
    </source>
</evidence>
<evidence type="ECO:0000313" key="5">
    <source>
        <dbReference type="Proteomes" id="UP001500466"/>
    </source>
</evidence>
<evidence type="ECO:0000259" key="2">
    <source>
        <dbReference type="Pfam" id="PF00501"/>
    </source>
</evidence>
<dbReference type="SUPFAM" id="SSF56801">
    <property type="entry name" value="Acetyl-CoA synthetase-like"/>
    <property type="match status" value="1"/>
</dbReference>
<dbReference type="Pfam" id="PF13193">
    <property type="entry name" value="AMP-binding_C"/>
    <property type="match status" value="1"/>
</dbReference>
<dbReference type="CDD" id="cd17631">
    <property type="entry name" value="FACL_FadD13-like"/>
    <property type="match status" value="1"/>
</dbReference>
<dbReference type="Pfam" id="PF00501">
    <property type="entry name" value="AMP-binding"/>
    <property type="match status" value="1"/>
</dbReference>
<dbReference type="NCBIfam" id="NF004837">
    <property type="entry name" value="PRK06187.1"/>
    <property type="match status" value="1"/>
</dbReference>
<dbReference type="InterPro" id="IPR045851">
    <property type="entry name" value="AMP-bd_C_sf"/>
</dbReference>